<dbReference type="PIRSF" id="PIRSF001112">
    <property type="entry name" value="Epoxide_hydrolase"/>
    <property type="match status" value="1"/>
</dbReference>
<dbReference type="RefSeq" id="WP_121368211.1">
    <property type="nucleotide sequence ID" value="NZ_RBKS01000001.1"/>
</dbReference>
<evidence type="ECO:0000256" key="3">
    <source>
        <dbReference type="ARBA" id="ARBA00022801"/>
    </source>
</evidence>
<dbReference type="Proteomes" id="UP000280008">
    <property type="component" value="Unassembled WGS sequence"/>
</dbReference>
<dbReference type="InterPro" id="IPR016292">
    <property type="entry name" value="Epoxide_hydrolase"/>
</dbReference>
<evidence type="ECO:0000256" key="1">
    <source>
        <dbReference type="ARBA" id="ARBA00010088"/>
    </source>
</evidence>
<accession>A0A495IBG0</accession>
<dbReference type="PRINTS" id="PR00412">
    <property type="entry name" value="EPOXHYDRLASE"/>
</dbReference>
<dbReference type="GO" id="GO:0097176">
    <property type="term" value="P:epoxide metabolic process"/>
    <property type="evidence" value="ECO:0007669"/>
    <property type="project" value="TreeGrafter"/>
</dbReference>
<name>A0A495IBG0_9MICO</name>
<dbReference type="PANTHER" id="PTHR21661">
    <property type="entry name" value="EPOXIDE HYDROLASE 1-RELATED"/>
    <property type="match status" value="1"/>
</dbReference>
<feature type="domain" description="Epoxide hydrolase N-terminal" evidence="5">
    <location>
        <begin position="8"/>
        <end position="106"/>
    </location>
</feature>
<dbReference type="AlphaFoldDB" id="A0A495IBG0"/>
<dbReference type="Gene3D" id="3.40.50.1820">
    <property type="entry name" value="alpha/beta hydrolase"/>
    <property type="match status" value="1"/>
</dbReference>
<feature type="active site" description="Proton donor" evidence="4">
    <location>
        <position position="287"/>
    </location>
</feature>
<gene>
    <name evidence="6" type="ORF">C8E83_0426</name>
</gene>
<keyword evidence="7" id="KW-1185">Reference proteome</keyword>
<evidence type="ECO:0000256" key="2">
    <source>
        <dbReference type="ARBA" id="ARBA00022797"/>
    </source>
</evidence>
<feature type="active site" description="Nucleophile" evidence="4">
    <location>
        <position position="165"/>
    </location>
</feature>
<feature type="active site" description="Proton acceptor" evidence="4">
    <location>
        <position position="335"/>
    </location>
</feature>
<evidence type="ECO:0000256" key="4">
    <source>
        <dbReference type="PIRSR" id="PIRSR001112-1"/>
    </source>
</evidence>
<reference evidence="6 7" key="1">
    <citation type="submission" date="2018-10" db="EMBL/GenBank/DDBJ databases">
        <title>Sequencing the genomes of 1000 actinobacteria strains.</title>
        <authorList>
            <person name="Klenk H.-P."/>
        </authorList>
    </citation>
    <scope>NUCLEOTIDE SEQUENCE [LARGE SCALE GENOMIC DNA]</scope>
    <source>
        <strain evidence="6 7">DSM 17894</strain>
    </source>
</reference>
<dbReference type="EMBL" id="RBKS01000001">
    <property type="protein sequence ID" value="RKR73334.1"/>
    <property type="molecule type" value="Genomic_DNA"/>
</dbReference>
<keyword evidence="2" id="KW-0058">Aromatic hydrocarbons catabolism</keyword>
<dbReference type="InterPro" id="IPR010497">
    <property type="entry name" value="Epoxide_hydro_N"/>
</dbReference>
<evidence type="ECO:0000259" key="5">
    <source>
        <dbReference type="Pfam" id="PF06441"/>
    </source>
</evidence>
<keyword evidence="3" id="KW-0378">Hydrolase</keyword>
<comment type="caution">
    <text evidence="6">The sequence shown here is derived from an EMBL/GenBank/DDBJ whole genome shotgun (WGS) entry which is preliminary data.</text>
</comment>
<comment type="similarity">
    <text evidence="1">Belongs to the peptidase S33 family.</text>
</comment>
<dbReference type="SUPFAM" id="SSF53474">
    <property type="entry name" value="alpha/beta-Hydrolases"/>
    <property type="match status" value="1"/>
</dbReference>
<dbReference type="GO" id="GO:0004301">
    <property type="term" value="F:epoxide hydrolase activity"/>
    <property type="evidence" value="ECO:0007669"/>
    <property type="project" value="TreeGrafter"/>
</dbReference>
<organism evidence="6 7">
    <name type="scientific">Frondihabitans australicus</name>
    <dbReference type="NCBI Taxonomy" id="386892"/>
    <lineage>
        <taxon>Bacteria</taxon>
        <taxon>Bacillati</taxon>
        <taxon>Actinomycetota</taxon>
        <taxon>Actinomycetes</taxon>
        <taxon>Micrococcales</taxon>
        <taxon>Microbacteriaceae</taxon>
        <taxon>Frondihabitans</taxon>
    </lineage>
</organism>
<sequence length="358" mass="38152">MVFPFAPVPESALDDLRARLALARLDPLPGAEGSSLGTSHDDLVRLVERWRDGYDWRAAESRILGLPWQRLAVGSQDHRYLHATAPSRDAPAVVLLHGWPDSVLRFERLLPLLGDLNVVVPALAGFPFAAPSAPGGSPTSASMADDVASLMEALGHSRYAVSAGDVGGDVAEALAVAHPDRVAALHLTNVSPLHAVFADRSVLDEESLAYVDATMAWARADGAYIAIQGSRPATVAAALRDSPVGLAAWIGEKLIDWAGEPLGDDAMLDWITAYWMTGAIGTSFAKYRDRTPPAPYVATPTVLSSFPDDLKPAPLSFASRFVNVQEPVEHDRGGHFAAFERPGDYAADLRRAIALGGL</sequence>
<dbReference type="OrthoDB" id="27092at2"/>
<proteinExistence type="inferred from homology"/>
<evidence type="ECO:0000313" key="7">
    <source>
        <dbReference type="Proteomes" id="UP000280008"/>
    </source>
</evidence>
<dbReference type="InterPro" id="IPR029058">
    <property type="entry name" value="AB_hydrolase_fold"/>
</dbReference>
<dbReference type="Pfam" id="PF06441">
    <property type="entry name" value="EHN"/>
    <property type="match status" value="1"/>
</dbReference>
<evidence type="ECO:0000313" key="6">
    <source>
        <dbReference type="EMBL" id="RKR73334.1"/>
    </source>
</evidence>
<dbReference type="PANTHER" id="PTHR21661:SF35">
    <property type="entry name" value="EPOXIDE HYDROLASE"/>
    <property type="match status" value="1"/>
</dbReference>
<protein>
    <submittedName>
        <fullName evidence="6">Pimeloyl-ACP methyl ester carboxylesterase</fullName>
    </submittedName>
</protein>
<dbReference type="InterPro" id="IPR000639">
    <property type="entry name" value="Epox_hydrolase-like"/>
</dbReference>